<proteinExistence type="predicted"/>
<keyword evidence="10" id="KW-0998">Cell outer membrane</keyword>
<reference evidence="12 13" key="1">
    <citation type="submission" date="2020-04" db="EMBL/GenBank/DDBJ databases">
        <title>Paraburkholderia sp. RP-4-7 isolated from soil.</title>
        <authorList>
            <person name="Dahal R.H."/>
        </authorList>
    </citation>
    <scope>NUCLEOTIDE SEQUENCE [LARGE SCALE GENOMIC DNA]</scope>
    <source>
        <strain evidence="12 13">RP-4-7</strain>
    </source>
</reference>
<dbReference type="Pfam" id="PF13609">
    <property type="entry name" value="Porin_4"/>
    <property type="match status" value="1"/>
</dbReference>
<dbReference type="GO" id="GO:0034220">
    <property type="term" value="P:monoatomic ion transmembrane transport"/>
    <property type="evidence" value="ECO:0007669"/>
    <property type="project" value="InterPro"/>
</dbReference>
<keyword evidence="3" id="KW-0813">Transport</keyword>
<protein>
    <submittedName>
        <fullName evidence="12">Porin</fullName>
    </submittedName>
</protein>
<gene>
    <name evidence="12" type="ORF">HHL24_43015</name>
</gene>
<comment type="subunit">
    <text evidence="2">Homotrimer.</text>
</comment>
<evidence type="ECO:0000256" key="8">
    <source>
        <dbReference type="ARBA" id="ARBA00023114"/>
    </source>
</evidence>
<evidence type="ECO:0000256" key="1">
    <source>
        <dbReference type="ARBA" id="ARBA00004571"/>
    </source>
</evidence>
<dbReference type="Proteomes" id="UP000544134">
    <property type="component" value="Unassembled WGS sequence"/>
</dbReference>
<dbReference type="InterPro" id="IPR001702">
    <property type="entry name" value="Porin_Gram-ve"/>
</dbReference>
<sequence length="368" mass="39106">MAAALLFAHGMAHADGVFQDLLPGFNPGTFPRGGSMFTIYGSVDEYFDHLNSGGQSVNRILSGGTWTSKLGFYGQEDLGGGTIAAFDLEAGFNANDGTFGQTGTLFNRQSTVSLSNPAWGTLSLGKQFGAELQMFVDPFLLNAKISPLAYFSVASDLGKGASYVEARVNNSAMYSSPTFAGFSTQLLYALKSDQSQGPATQNRGLNVTYHPLTGGQNLYLVGSYNQTWCDPGAGTCTDPTVRTDEYGAAMVYDMGRYVFSGSYQLIDPKEGGDYLASVYSLGAAATFGRNLVRASVVYRHTTQDGNHATGATLGEDYFLSKRTALYVRGSLIKNGPQSAMTIDYAAGSPVPKPGVTVTDLAVGIYHNF</sequence>
<keyword evidence="7" id="KW-0406">Ion transport</keyword>
<feature type="domain" description="Porin" evidence="11">
    <location>
        <begin position="2"/>
        <end position="332"/>
    </location>
</feature>
<evidence type="ECO:0000256" key="4">
    <source>
        <dbReference type="ARBA" id="ARBA00022452"/>
    </source>
</evidence>
<comment type="caution">
    <text evidence="12">The sequence shown here is derived from an EMBL/GenBank/DDBJ whole genome shotgun (WGS) entry which is preliminary data.</text>
</comment>
<dbReference type="InterPro" id="IPR023614">
    <property type="entry name" value="Porin_dom_sf"/>
</dbReference>
<comment type="subcellular location">
    <subcellularLocation>
        <location evidence="1">Cell outer membrane</location>
        <topology evidence="1">Multi-pass membrane protein</topology>
    </subcellularLocation>
</comment>
<keyword evidence="4" id="KW-1134">Transmembrane beta strand</keyword>
<keyword evidence="8" id="KW-0626">Porin</keyword>
<keyword evidence="13" id="KW-1185">Reference proteome</keyword>
<evidence type="ECO:0000256" key="7">
    <source>
        <dbReference type="ARBA" id="ARBA00023065"/>
    </source>
</evidence>
<dbReference type="GO" id="GO:0046930">
    <property type="term" value="C:pore complex"/>
    <property type="evidence" value="ECO:0007669"/>
    <property type="project" value="UniProtKB-KW"/>
</dbReference>
<accession>A0A848J0B4</accession>
<evidence type="ECO:0000256" key="2">
    <source>
        <dbReference type="ARBA" id="ARBA00011233"/>
    </source>
</evidence>
<dbReference type="SUPFAM" id="SSF56935">
    <property type="entry name" value="Porins"/>
    <property type="match status" value="1"/>
</dbReference>
<dbReference type="PANTHER" id="PTHR34501">
    <property type="entry name" value="PROTEIN YDDL-RELATED"/>
    <property type="match status" value="1"/>
</dbReference>
<dbReference type="PANTHER" id="PTHR34501:SF9">
    <property type="entry name" value="MAJOR OUTER MEMBRANE PROTEIN P.IA"/>
    <property type="match status" value="1"/>
</dbReference>
<dbReference type="CDD" id="cd00342">
    <property type="entry name" value="gram_neg_porins"/>
    <property type="match status" value="1"/>
</dbReference>
<evidence type="ECO:0000256" key="9">
    <source>
        <dbReference type="ARBA" id="ARBA00023136"/>
    </source>
</evidence>
<dbReference type="InterPro" id="IPR033900">
    <property type="entry name" value="Gram_neg_porin_domain"/>
</dbReference>
<evidence type="ECO:0000313" key="12">
    <source>
        <dbReference type="EMBL" id="NMM04587.1"/>
    </source>
</evidence>
<dbReference type="PRINTS" id="PR00182">
    <property type="entry name" value="ECOLNEIPORIN"/>
</dbReference>
<evidence type="ECO:0000256" key="10">
    <source>
        <dbReference type="ARBA" id="ARBA00023237"/>
    </source>
</evidence>
<evidence type="ECO:0000313" key="13">
    <source>
        <dbReference type="Proteomes" id="UP000544134"/>
    </source>
</evidence>
<dbReference type="EMBL" id="JABBGJ010000111">
    <property type="protein sequence ID" value="NMM04587.1"/>
    <property type="molecule type" value="Genomic_DNA"/>
</dbReference>
<keyword evidence="6" id="KW-0732">Signal</keyword>
<dbReference type="Gene3D" id="2.40.160.10">
    <property type="entry name" value="Porin"/>
    <property type="match status" value="1"/>
</dbReference>
<dbReference type="GO" id="GO:0015288">
    <property type="term" value="F:porin activity"/>
    <property type="evidence" value="ECO:0007669"/>
    <property type="project" value="UniProtKB-KW"/>
</dbReference>
<evidence type="ECO:0000259" key="11">
    <source>
        <dbReference type="Pfam" id="PF13609"/>
    </source>
</evidence>
<keyword evidence="5" id="KW-0812">Transmembrane</keyword>
<keyword evidence="9" id="KW-0472">Membrane</keyword>
<dbReference type="InterPro" id="IPR050298">
    <property type="entry name" value="Gram-neg_bact_OMP"/>
</dbReference>
<evidence type="ECO:0000256" key="6">
    <source>
        <dbReference type="ARBA" id="ARBA00022729"/>
    </source>
</evidence>
<name>A0A848J0B4_9BURK</name>
<dbReference type="AlphaFoldDB" id="A0A848J0B4"/>
<dbReference type="GO" id="GO:0009279">
    <property type="term" value="C:cell outer membrane"/>
    <property type="evidence" value="ECO:0007669"/>
    <property type="project" value="UniProtKB-SubCell"/>
</dbReference>
<evidence type="ECO:0000256" key="5">
    <source>
        <dbReference type="ARBA" id="ARBA00022692"/>
    </source>
</evidence>
<organism evidence="12 13">
    <name type="scientific">Paraburkholderia polaris</name>
    <dbReference type="NCBI Taxonomy" id="2728848"/>
    <lineage>
        <taxon>Bacteria</taxon>
        <taxon>Pseudomonadati</taxon>
        <taxon>Pseudomonadota</taxon>
        <taxon>Betaproteobacteria</taxon>
        <taxon>Burkholderiales</taxon>
        <taxon>Burkholderiaceae</taxon>
        <taxon>Paraburkholderia</taxon>
    </lineage>
</organism>
<dbReference type="RefSeq" id="WP_169491305.1">
    <property type="nucleotide sequence ID" value="NZ_JABBGJ010000111.1"/>
</dbReference>
<evidence type="ECO:0000256" key="3">
    <source>
        <dbReference type="ARBA" id="ARBA00022448"/>
    </source>
</evidence>